<dbReference type="AlphaFoldDB" id="W9RZC3"/>
<reference evidence="2" key="1">
    <citation type="submission" date="2013-01" db="EMBL/GenBank/DDBJ databases">
        <title>Draft Genome Sequence of a Mulberry Tree, Morus notabilis C.K. Schneid.</title>
        <authorList>
            <person name="He N."/>
            <person name="Zhao S."/>
        </authorList>
    </citation>
    <scope>NUCLEOTIDE SEQUENCE</scope>
</reference>
<name>W9RZC3_9ROSA</name>
<evidence type="ECO:0000313" key="2">
    <source>
        <dbReference type="Proteomes" id="UP000030645"/>
    </source>
</evidence>
<protein>
    <submittedName>
        <fullName evidence="1">Uncharacterized protein</fullName>
    </submittedName>
</protein>
<evidence type="ECO:0000313" key="1">
    <source>
        <dbReference type="EMBL" id="EXC01001.1"/>
    </source>
</evidence>
<dbReference type="EMBL" id="KE345314">
    <property type="protein sequence ID" value="EXC01001.1"/>
    <property type="molecule type" value="Genomic_DNA"/>
</dbReference>
<accession>W9RZC3</accession>
<proteinExistence type="predicted"/>
<sequence>MAIGIWGLMVSLKLLNNRKKLAPWKKLENPVELNLLNPPNLNQYAGLFVLYGLTNVNHKVLD</sequence>
<gene>
    <name evidence="1" type="ORF">L484_016068</name>
</gene>
<organism evidence="1 2">
    <name type="scientific">Morus notabilis</name>
    <dbReference type="NCBI Taxonomy" id="981085"/>
    <lineage>
        <taxon>Eukaryota</taxon>
        <taxon>Viridiplantae</taxon>
        <taxon>Streptophyta</taxon>
        <taxon>Embryophyta</taxon>
        <taxon>Tracheophyta</taxon>
        <taxon>Spermatophyta</taxon>
        <taxon>Magnoliopsida</taxon>
        <taxon>eudicotyledons</taxon>
        <taxon>Gunneridae</taxon>
        <taxon>Pentapetalae</taxon>
        <taxon>rosids</taxon>
        <taxon>fabids</taxon>
        <taxon>Rosales</taxon>
        <taxon>Moraceae</taxon>
        <taxon>Moreae</taxon>
        <taxon>Morus</taxon>
    </lineage>
</organism>
<keyword evidence="2" id="KW-1185">Reference proteome</keyword>
<dbReference type="Proteomes" id="UP000030645">
    <property type="component" value="Unassembled WGS sequence"/>
</dbReference>